<organism evidence="2 3">
    <name type="scientific">Proteobacteria bacterium 228</name>
    <dbReference type="NCBI Taxonomy" id="2083153"/>
    <lineage>
        <taxon>Bacteria</taxon>
        <taxon>Pseudomonadati</taxon>
        <taxon>Pseudomonadota</taxon>
    </lineage>
</organism>
<dbReference type="InterPro" id="IPR045865">
    <property type="entry name" value="ACT-like_dom_sf"/>
</dbReference>
<evidence type="ECO:0000259" key="1">
    <source>
        <dbReference type="PROSITE" id="PS51671"/>
    </source>
</evidence>
<reference evidence="2 3" key="1">
    <citation type="submission" date="2018-02" db="EMBL/GenBank/DDBJ databases">
        <title>novel marine gammaproteobacteria from coastal saline agro ecosystem.</title>
        <authorList>
            <person name="Krishnan R."/>
            <person name="Ramesh Kumar N."/>
        </authorList>
    </citation>
    <scope>NUCLEOTIDE SEQUENCE [LARGE SCALE GENOMIC DNA]</scope>
    <source>
        <strain evidence="2 3">228</strain>
    </source>
</reference>
<dbReference type="AlphaFoldDB" id="A0A2S5KNI1"/>
<dbReference type="Proteomes" id="UP000238196">
    <property type="component" value="Unassembled WGS sequence"/>
</dbReference>
<dbReference type="PANTHER" id="PTHR34875:SF6">
    <property type="entry name" value="UPF0237 PROTEIN MJ1558"/>
    <property type="match status" value="1"/>
</dbReference>
<dbReference type="InterPro" id="IPR002912">
    <property type="entry name" value="ACT_dom"/>
</dbReference>
<gene>
    <name evidence="2" type="ORF">C4K68_15415</name>
</gene>
<dbReference type="InterPro" id="IPR050990">
    <property type="entry name" value="UPF0237/GcvR_regulator"/>
</dbReference>
<evidence type="ECO:0000313" key="3">
    <source>
        <dbReference type="Proteomes" id="UP000238196"/>
    </source>
</evidence>
<sequence>MEWILSVMATDRPGLVERIARQVQQHGGNWEESSLSRLAGHFAGIIRITLADDKADALKKALESLAVDGLTVNMASGTQSQQEAEPKQVELELVGHDKPGIVSEVSTVLASLGINVDTLTTRVESSSMTAEPLFRAEAHLTLPGQLELDVLQSRLEAIANDLMVDISFS</sequence>
<dbReference type="Pfam" id="PF01842">
    <property type="entry name" value="ACT"/>
    <property type="match status" value="1"/>
</dbReference>
<dbReference type="Gene3D" id="3.30.70.260">
    <property type="match status" value="2"/>
</dbReference>
<dbReference type="CDD" id="cd04869">
    <property type="entry name" value="ACT_GcvR_2"/>
    <property type="match status" value="1"/>
</dbReference>
<evidence type="ECO:0000313" key="2">
    <source>
        <dbReference type="EMBL" id="PPC76348.1"/>
    </source>
</evidence>
<protein>
    <submittedName>
        <fullName evidence="2">Glycine cleavage system protein R</fullName>
    </submittedName>
</protein>
<dbReference type="PANTHER" id="PTHR34875">
    <property type="entry name" value="UPF0237 PROTEIN MJ1558"/>
    <property type="match status" value="1"/>
</dbReference>
<dbReference type="OrthoDB" id="12860at2"/>
<dbReference type="GO" id="GO:0006355">
    <property type="term" value="P:regulation of DNA-templated transcription"/>
    <property type="evidence" value="ECO:0007669"/>
    <property type="project" value="InterPro"/>
</dbReference>
<comment type="caution">
    <text evidence="2">The sequence shown here is derived from an EMBL/GenBank/DDBJ whole genome shotgun (WGS) entry which is preliminary data.</text>
</comment>
<dbReference type="PIRSF" id="PIRSF028103">
    <property type="entry name" value="GcvR"/>
    <property type="match status" value="1"/>
</dbReference>
<name>A0A2S5KNI1_9PROT</name>
<proteinExistence type="predicted"/>
<feature type="domain" description="ACT" evidence="1">
    <location>
        <begin position="90"/>
        <end position="169"/>
    </location>
</feature>
<accession>A0A2S5KNI1</accession>
<dbReference type="EMBL" id="PRLP01000052">
    <property type="protein sequence ID" value="PPC76348.1"/>
    <property type="molecule type" value="Genomic_DNA"/>
</dbReference>
<dbReference type="SUPFAM" id="SSF55021">
    <property type="entry name" value="ACT-like"/>
    <property type="match status" value="2"/>
</dbReference>
<dbReference type="PROSITE" id="PS51671">
    <property type="entry name" value="ACT"/>
    <property type="match status" value="1"/>
</dbReference>
<dbReference type="InterPro" id="IPR016867">
    <property type="entry name" value="GcvR"/>
</dbReference>
<dbReference type="Pfam" id="PF13740">
    <property type="entry name" value="ACT_6"/>
    <property type="match status" value="1"/>
</dbReference>